<evidence type="ECO:0000313" key="6">
    <source>
        <dbReference type="EMBL" id="KAJ7103374.1"/>
    </source>
</evidence>
<keyword evidence="3" id="KW-0560">Oxidoreductase</keyword>
<dbReference type="InterPro" id="IPR013332">
    <property type="entry name" value="KPR_N"/>
</dbReference>
<sequence>MRYHVLGLGPLGSLVAHHIRRAVPPVHAVTLLHSKDARLRHAPTSLHVQTNGVVTTSDGFTQETFHPVPNTKIDSLFVTTRAPSTLPALRQLAPRLSPQSTIVLVQNGLGVYDKLIEHIFPDPQQRPHFIFAAATHTTLFPPSNSSNSGTHTVLQPTVGSIEFAIVPDPFGRNFEAGFLDEAVHASERRPRLSDLATGESDPLFQHYRSLRNTVAALLLAEPLNARWKSMAHVQLTLRRKVVVQSVIHPLTAIMGCRNGDVFSSPNALRIAARICEEASAIYAAQIGEETKAWIDASDTDMGDSVLGLGRLPRVLEPPNLVRECVKASETTKGAISPMLSALRYGRRTEIDYLNGYLLRLGKLYGVQTTANALLYNLLRMRASLPIDLIL</sequence>
<dbReference type="SUPFAM" id="SSF51735">
    <property type="entry name" value="NAD(P)-binding Rossmann-fold domains"/>
    <property type="match status" value="1"/>
</dbReference>
<dbReference type="GO" id="GO:0050661">
    <property type="term" value="F:NADP binding"/>
    <property type="evidence" value="ECO:0007669"/>
    <property type="project" value="TreeGrafter"/>
</dbReference>
<evidence type="ECO:0000256" key="1">
    <source>
        <dbReference type="ARBA" id="ARBA00007870"/>
    </source>
</evidence>
<feature type="domain" description="Ketopantoate reductase N-terminal" evidence="4">
    <location>
        <begin position="3"/>
        <end position="136"/>
    </location>
</feature>
<dbReference type="PANTHER" id="PTHR43765">
    <property type="entry name" value="2-DEHYDROPANTOATE 2-REDUCTASE-RELATED"/>
    <property type="match status" value="1"/>
</dbReference>
<dbReference type="Pfam" id="PF02558">
    <property type="entry name" value="ApbA"/>
    <property type="match status" value="1"/>
</dbReference>
<dbReference type="SUPFAM" id="SSF48179">
    <property type="entry name" value="6-phosphogluconate dehydrogenase C-terminal domain-like"/>
    <property type="match status" value="1"/>
</dbReference>
<evidence type="ECO:0000259" key="5">
    <source>
        <dbReference type="Pfam" id="PF08546"/>
    </source>
</evidence>
<dbReference type="InterPro" id="IPR036291">
    <property type="entry name" value="NAD(P)-bd_dom_sf"/>
</dbReference>
<evidence type="ECO:0000313" key="7">
    <source>
        <dbReference type="Proteomes" id="UP001222325"/>
    </source>
</evidence>
<dbReference type="InterPro" id="IPR050838">
    <property type="entry name" value="Ketopantoate_reductase"/>
</dbReference>
<dbReference type="Pfam" id="PF08546">
    <property type="entry name" value="ApbA_C"/>
    <property type="match status" value="1"/>
</dbReference>
<dbReference type="InterPro" id="IPR013328">
    <property type="entry name" value="6PGD_dom2"/>
</dbReference>
<feature type="domain" description="Ketopantoate reductase C-terminal" evidence="5">
    <location>
        <begin position="234"/>
        <end position="381"/>
    </location>
</feature>
<dbReference type="EMBL" id="JARJCN010000002">
    <property type="protein sequence ID" value="KAJ7103374.1"/>
    <property type="molecule type" value="Genomic_DNA"/>
</dbReference>
<organism evidence="6 7">
    <name type="scientific">Mycena belliarum</name>
    <dbReference type="NCBI Taxonomy" id="1033014"/>
    <lineage>
        <taxon>Eukaryota</taxon>
        <taxon>Fungi</taxon>
        <taxon>Dikarya</taxon>
        <taxon>Basidiomycota</taxon>
        <taxon>Agaricomycotina</taxon>
        <taxon>Agaricomycetes</taxon>
        <taxon>Agaricomycetidae</taxon>
        <taxon>Agaricales</taxon>
        <taxon>Marasmiineae</taxon>
        <taxon>Mycenaceae</taxon>
        <taxon>Mycena</taxon>
    </lineage>
</organism>
<dbReference type="Gene3D" id="1.10.1040.10">
    <property type="entry name" value="N-(1-d-carboxylethyl)-l-norvaline Dehydrogenase, domain 2"/>
    <property type="match status" value="1"/>
</dbReference>
<evidence type="ECO:0000256" key="2">
    <source>
        <dbReference type="ARBA" id="ARBA00022857"/>
    </source>
</evidence>
<dbReference type="InterPro" id="IPR013752">
    <property type="entry name" value="KPA_reductase"/>
</dbReference>
<dbReference type="PANTHER" id="PTHR43765:SF2">
    <property type="entry name" value="2-DEHYDROPANTOATE 2-REDUCTASE"/>
    <property type="match status" value="1"/>
</dbReference>
<accession>A0AAD6UM16</accession>
<keyword evidence="7" id="KW-1185">Reference proteome</keyword>
<keyword evidence="2" id="KW-0521">NADP</keyword>
<comment type="similarity">
    <text evidence="1">Belongs to the ketopantoate reductase family.</text>
</comment>
<reference evidence="6" key="1">
    <citation type="submission" date="2023-03" db="EMBL/GenBank/DDBJ databases">
        <title>Massive genome expansion in bonnet fungi (Mycena s.s.) driven by repeated elements and novel gene families across ecological guilds.</title>
        <authorList>
            <consortium name="Lawrence Berkeley National Laboratory"/>
            <person name="Harder C.B."/>
            <person name="Miyauchi S."/>
            <person name="Viragh M."/>
            <person name="Kuo A."/>
            <person name="Thoen E."/>
            <person name="Andreopoulos B."/>
            <person name="Lu D."/>
            <person name="Skrede I."/>
            <person name="Drula E."/>
            <person name="Henrissat B."/>
            <person name="Morin E."/>
            <person name="Kohler A."/>
            <person name="Barry K."/>
            <person name="LaButti K."/>
            <person name="Morin E."/>
            <person name="Salamov A."/>
            <person name="Lipzen A."/>
            <person name="Mereny Z."/>
            <person name="Hegedus B."/>
            <person name="Baldrian P."/>
            <person name="Stursova M."/>
            <person name="Weitz H."/>
            <person name="Taylor A."/>
            <person name="Grigoriev I.V."/>
            <person name="Nagy L.G."/>
            <person name="Martin F."/>
            <person name="Kauserud H."/>
        </authorList>
    </citation>
    <scope>NUCLEOTIDE SEQUENCE</scope>
    <source>
        <strain evidence="6">CBHHK173m</strain>
    </source>
</reference>
<dbReference type="InterPro" id="IPR008927">
    <property type="entry name" value="6-PGluconate_DH-like_C_sf"/>
</dbReference>
<comment type="caution">
    <text evidence="6">The sequence shown here is derived from an EMBL/GenBank/DDBJ whole genome shotgun (WGS) entry which is preliminary data.</text>
</comment>
<protein>
    <submittedName>
        <fullName evidence="6">Ketopantoate reductase-like protein</fullName>
    </submittedName>
</protein>
<dbReference type="GO" id="GO:0008677">
    <property type="term" value="F:2-dehydropantoate 2-reductase activity"/>
    <property type="evidence" value="ECO:0007669"/>
    <property type="project" value="TreeGrafter"/>
</dbReference>
<dbReference type="Proteomes" id="UP001222325">
    <property type="component" value="Unassembled WGS sequence"/>
</dbReference>
<gene>
    <name evidence="6" type="ORF">B0H15DRAFT_812063</name>
</gene>
<evidence type="ECO:0000256" key="3">
    <source>
        <dbReference type="ARBA" id="ARBA00023002"/>
    </source>
</evidence>
<dbReference type="AlphaFoldDB" id="A0AAD6UM16"/>
<dbReference type="Gene3D" id="3.40.50.720">
    <property type="entry name" value="NAD(P)-binding Rossmann-like Domain"/>
    <property type="match status" value="1"/>
</dbReference>
<name>A0AAD6UM16_9AGAR</name>
<evidence type="ECO:0000259" key="4">
    <source>
        <dbReference type="Pfam" id="PF02558"/>
    </source>
</evidence>
<proteinExistence type="inferred from homology"/>
<dbReference type="GO" id="GO:0005739">
    <property type="term" value="C:mitochondrion"/>
    <property type="evidence" value="ECO:0007669"/>
    <property type="project" value="TreeGrafter"/>
</dbReference>